<sequence>MFQRCKIDFKPIKSIFHKKVVLQIKKKTMKDNLATKDSLTQSTYSRLRTALLSCQLVPGSRVNTKELAEKLETNVGAIREALSRLTSENLIIAEPQKGFRVTPVSLKDLLDLTATRKLIEGECLSESIMHGDVIWESEIISSFHTLVRYGAGPDEQLGSEEWNRRHNRFHDALTAACPNEWLLRIQRNLFEQNERYRMLSVNLTAGERDLNGEHKALMEAALEKDAVRIRVLMSNHIQLTTDALMRLFDEKGSLRLIV</sequence>
<dbReference type="SMART" id="SM00345">
    <property type="entry name" value="HTH_GNTR"/>
    <property type="match status" value="1"/>
</dbReference>
<reference evidence="6" key="1">
    <citation type="submission" date="2016-10" db="EMBL/GenBank/DDBJ databases">
        <authorList>
            <person name="Varghese N."/>
            <person name="Submissions S."/>
        </authorList>
    </citation>
    <scope>NUCLEOTIDE SEQUENCE [LARGE SCALE GENOMIC DNA]</scope>
    <source>
        <strain evidence="6">Ah-143</strain>
    </source>
</reference>
<evidence type="ECO:0000256" key="1">
    <source>
        <dbReference type="ARBA" id="ARBA00023015"/>
    </source>
</evidence>
<protein>
    <submittedName>
        <fullName evidence="5">DNA-binding transcriptional regulator, GntR family</fullName>
    </submittedName>
</protein>
<evidence type="ECO:0000259" key="4">
    <source>
        <dbReference type="PROSITE" id="PS50949"/>
    </source>
</evidence>
<evidence type="ECO:0000256" key="3">
    <source>
        <dbReference type="ARBA" id="ARBA00023163"/>
    </source>
</evidence>
<keyword evidence="3" id="KW-0804">Transcription</keyword>
<dbReference type="Proteomes" id="UP000199187">
    <property type="component" value="Unassembled WGS sequence"/>
</dbReference>
<dbReference type="PANTHER" id="PTHR43537:SF20">
    <property type="entry name" value="HTH-TYPE TRANSCRIPTIONAL REPRESSOR GLAR"/>
    <property type="match status" value="1"/>
</dbReference>
<feature type="domain" description="HTH gntR-type" evidence="4">
    <location>
        <begin position="37"/>
        <end position="104"/>
    </location>
</feature>
<name>A0A1I7DUW5_9ENTR</name>
<accession>A0A1I7DUW5</accession>
<dbReference type="InterPro" id="IPR000524">
    <property type="entry name" value="Tscrpt_reg_HTH_GntR"/>
</dbReference>
<proteinExistence type="predicted"/>
<organism evidence="5 6">
    <name type="scientific">Kosakonia arachidis</name>
    <dbReference type="NCBI Taxonomy" id="551989"/>
    <lineage>
        <taxon>Bacteria</taxon>
        <taxon>Pseudomonadati</taxon>
        <taxon>Pseudomonadota</taxon>
        <taxon>Gammaproteobacteria</taxon>
        <taxon>Enterobacterales</taxon>
        <taxon>Enterobacteriaceae</taxon>
        <taxon>Kosakonia</taxon>
    </lineage>
</organism>
<keyword evidence="1" id="KW-0805">Transcription regulation</keyword>
<evidence type="ECO:0000313" key="5">
    <source>
        <dbReference type="EMBL" id="SFU15443.1"/>
    </source>
</evidence>
<dbReference type="PANTHER" id="PTHR43537">
    <property type="entry name" value="TRANSCRIPTIONAL REGULATOR, GNTR FAMILY"/>
    <property type="match status" value="1"/>
</dbReference>
<dbReference type="InterPro" id="IPR011711">
    <property type="entry name" value="GntR_C"/>
</dbReference>
<dbReference type="PROSITE" id="PS50949">
    <property type="entry name" value="HTH_GNTR"/>
    <property type="match status" value="1"/>
</dbReference>
<dbReference type="GO" id="GO:0003677">
    <property type="term" value="F:DNA binding"/>
    <property type="evidence" value="ECO:0007669"/>
    <property type="project" value="UniProtKB-KW"/>
</dbReference>
<keyword evidence="2 5" id="KW-0238">DNA-binding</keyword>
<dbReference type="EMBL" id="FPAU01000007">
    <property type="protein sequence ID" value="SFU15443.1"/>
    <property type="molecule type" value="Genomic_DNA"/>
</dbReference>
<dbReference type="InterPro" id="IPR008920">
    <property type="entry name" value="TF_FadR/GntR_C"/>
</dbReference>
<dbReference type="Gene3D" id="1.10.10.10">
    <property type="entry name" value="Winged helix-like DNA-binding domain superfamily/Winged helix DNA-binding domain"/>
    <property type="match status" value="1"/>
</dbReference>
<dbReference type="SUPFAM" id="SSF48008">
    <property type="entry name" value="GntR ligand-binding domain-like"/>
    <property type="match status" value="1"/>
</dbReference>
<dbReference type="GO" id="GO:0003700">
    <property type="term" value="F:DNA-binding transcription factor activity"/>
    <property type="evidence" value="ECO:0007669"/>
    <property type="project" value="InterPro"/>
</dbReference>
<dbReference type="Gene3D" id="1.20.120.530">
    <property type="entry name" value="GntR ligand-binding domain-like"/>
    <property type="match status" value="1"/>
</dbReference>
<evidence type="ECO:0000256" key="2">
    <source>
        <dbReference type="ARBA" id="ARBA00023125"/>
    </source>
</evidence>
<dbReference type="AlphaFoldDB" id="A0A1I7DUW5"/>
<dbReference type="SMART" id="SM00895">
    <property type="entry name" value="FCD"/>
    <property type="match status" value="1"/>
</dbReference>
<dbReference type="Pfam" id="PF07729">
    <property type="entry name" value="FCD"/>
    <property type="match status" value="1"/>
</dbReference>
<gene>
    <name evidence="5" type="ORF">SAMN05192562_1076</name>
</gene>
<dbReference type="Pfam" id="PF00392">
    <property type="entry name" value="GntR"/>
    <property type="match status" value="1"/>
</dbReference>
<dbReference type="InterPro" id="IPR036388">
    <property type="entry name" value="WH-like_DNA-bd_sf"/>
</dbReference>
<keyword evidence="6" id="KW-1185">Reference proteome</keyword>
<dbReference type="SUPFAM" id="SSF46785">
    <property type="entry name" value="Winged helix' DNA-binding domain"/>
    <property type="match status" value="1"/>
</dbReference>
<dbReference type="InterPro" id="IPR036390">
    <property type="entry name" value="WH_DNA-bd_sf"/>
</dbReference>
<evidence type="ECO:0000313" key="6">
    <source>
        <dbReference type="Proteomes" id="UP000199187"/>
    </source>
</evidence>